<keyword evidence="5 7" id="KW-0408">Iron</keyword>
<name>A0A1W0WNG1_HYPEX</name>
<keyword evidence="3 7" id="KW-0479">Metal-binding</keyword>
<evidence type="ECO:0000256" key="3">
    <source>
        <dbReference type="ARBA" id="ARBA00022723"/>
    </source>
</evidence>
<evidence type="ECO:0000256" key="4">
    <source>
        <dbReference type="ARBA" id="ARBA00023002"/>
    </source>
</evidence>
<keyword evidence="6 8" id="KW-0503">Monooxygenase</keyword>
<accession>A0A1W0WNG1</accession>
<dbReference type="PRINTS" id="PR00385">
    <property type="entry name" value="P450"/>
</dbReference>
<keyword evidence="4 8" id="KW-0560">Oxidoreductase</keyword>
<dbReference type="PRINTS" id="PR00463">
    <property type="entry name" value="EP450I"/>
</dbReference>
<dbReference type="GO" id="GO:0020037">
    <property type="term" value="F:heme binding"/>
    <property type="evidence" value="ECO:0007669"/>
    <property type="project" value="InterPro"/>
</dbReference>
<dbReference type="GO" id="GO:0006082">
    <property type="term" value="P:organic acid metabolic process"/>
    <property type="evidence" value="ECO:0007669"/>
    <property type="project" value="TreeGrafter"/>
</dbReference>
<sequence>MLSLVNCAIITALVSVLYFLFKKRNHNGIYGLPPGPSGWPIVGSLGTLFGVQRHQKLASDGRKYGGIFTMHIGAVHSVWITSFKIFREAVVDNTWAFAGRPQHIWLTDETTEKNPGIIASGVDETARNVRKFTLVSLRSFGFGKTSMQDAILRESDDLIEEIRKQNGRPFNPRSVVANAAANVISSVAFARTYKQGDEALAVVNDSITNAMQHILKAQRDRIFPGLRFVPFIAKFRDSLNNSFSAGKRFLSGIVSEHVAEHEAGNPRDFVDMWLDENGKSEQSAESFPVSRLENVLLDLFAGGFETTTTTFQWIFALLLHHPEVQVKIHQELDSQIGQGQSVTLETRDLVPYTEAVILETLRMYPLIPFAVPHQATEDTTLAGYRIPKGTQVMLHLYSILHDPELWTDPETFCPERFLHDGLIKIPDYWVPFGMGRRSCIGEQLARKELFLIFANLMKSFRLVLPKGDSLPSLDLQQGVVIYPSPFKVVLVER</sequence>
<comment type="cofactor">
    <cofactor evidence="1 7">
        <name>heme</name>
        <dbReference type="ChEBI" id="CHEBI:30413"/>
    </cofactor>
</comment>
<dbReference type="EMBL" id="MTYJ01000071">
    <property type="protein sequence ID" value="OQV16719.1"/>
    <property type="molecule type" value="Genomic_DNA"/>
</dbReference>
<dbReference type="Gene3D" id="1.10.630.10">
    <property type="entry name" value="Cytochrome P450"/>
    <property type="match status" value="1"/>
</dbReference>
<dbReference type="InterPro" id="IPR002401">
    <property type="entry name" value="Cyt_P450_E_grp-I"/>
</dbReference>
<comment type="caution">
    <text evidence="9">The sequence shown here is derived from an EMBL/GenBank/DDBJ whole genome shotgun (WGS) entry which is preliminary data.</text>
</comment>
<dbReference type="OrthoDB" id="3934656at2759"/>
<organism evidence="9 10">
    <name type="scientific">Hypsibius exemplaris</name>
    <name type="common">Freshwater tardigrade</name>
    <dbReference type="NCBI Taxonomy" id="2072580"/>
    <lineage>
        <taxon>Eukaryota</taxon>
        <taxon>Metazoa</taxon>
        <taxon>Ecdysozoa</taxon>
        <taxon>Tardigrada</taxon>
        <taxon>Eutardigrada</taxon>
        <taxon>Parachela</taxon>
        <taxon>Hypsibioidea</taxon>
        <taxon>Hypsibiidae</taxon>
        <taxon>Hypsibius</taxon>
    </lineage>
</organism>
<dbReference type="PANTHER" id="PTHR24300:SF403">
    <property type="entry name" value="CYTOCHROME P450 306A1"/>
    <property type="match status" value="1"/>
</dbReference>
<gene>
    <name evidence="9" type="ORF">BV898_09227</name>
</gene>
<protein>
    <submittedName>
        <fullName evidence="9">Cytochrome P450 2J6</fullName>
    </submittedName>
</protein>
<evidence type="ECO:0000313" key="10">
    <source>
        <dbReference type="Proteomes" id="UP000192578"/>
    </source>
</evidence>
<dbReference type="Proteomes" id="UP000192578">
    <property type="component" value="Unassembled WGS sequence"/>
</dbReference>
<dbReference type="InterPro" id="IPR001128">
    <property type="entry name" value="Cyt_P450"/>
</dbReference>
<dbReference type="InterPro" id="IPR017972">
    <property type="entry name" value="Cyt_P450_CS"/>
</dbReference>
<dbReference type="FunFam" id="1.10.630.10:FF:000036">
    <property type="entry name" value="CYtochrome P450 family"/>
    <property type="match status" value="1"/>
</dbReference>
<evidence type="ECO:0000256" key="8">
    <source>
        <dbReference type="RuleBase" id="RU000461"/>
    </source>
</evidence>
<dbReference type="GO" id="GO:0016712">
    <property type="term" value="F:oxidoreductase activity, acting on paired donors, with incorporation or reduction of molecular oxygen, reduced flavin or flavoprotein as one donor, and incorporation of one atom of oxygen"/>
    <property type="evidence" value="ECO:0007669"/>
    <property type="project" value="TreeGrafter"/>
</dbReference>
<evidence type="ECO:0000256" key="5">
    <source>
        <dbReference type="ARBA" id="ARBA00023004"/>
    </source>
</evidence>
<dbReference type="GO" id="GO:0008395">
    <property type="term" value="F:steroid hydroxylase activity"/>
    <property type="evidence" value="ECO:0007669"/>
    <property type="project" value="TreeGrafter"/>
</dbReference>
<evidence type="ECO:0000313" key="9">
    <source>
        <dbReference type="EMBL" id="OQV16719.1"/>
    </source>
</evidence>
<dbReference type="SUPFAM" id="SSF48264">
    <property type="entry name" value="Cytochrome P450"/>
    <property type="match status" value="1"/>
</dbReference>
<feature type="binding site" description="axial binding residue" evidence="7">
    <location>
        <position position="439"/>
    </location>
    <ligand>
        <name>heme</name>
        <dbReference type="ChEBI" id="CHEBI:30413"/>
    </ligand>
    <ligandPart>
        <name>Fe</name>
        <dbReference type="ChEBI" id="CHEBI:18248"/>
    </ligandPart>
</feature>
<dbReference type="GO" id="GO:0005506">
    <property type="term" value="F:iron ion binding"/>
    <property type="evidence" value="ECO:0007669"/>
    <property type="project" value="InterPro"/>
</dbReference>
<keyword evidence="10" id="KW-1185">Reference proteome</keyword>
<dbReference type="GO" id="GO:0005737">
    <property type="term" value="C:cytoplasm"/>
    <property type="evidence" value="ECO:0007669"/>
    <property type="project" value="TreeGrafter"/>
</dbReference>
<dbReference type="AlphaFoldDB" id="A0A1W0WNG1"/>
<dbReference type="InterPro" id="IPR036396">
    <property type="entry name" value="Cyt_P450_sf"/>
</dbReference>
<dbReference type="GO" id="GO:0006805">
    <property type="term" value="P:xenobiotic metabolic process"/>
    <property type="evidence" value="ECO:0007669"/>
    <property type="project" value="TreeGrafter"/>
</dbReference>
<evidence type="ECO:0000256" key="7">
    <source>
        <dbReference type="PIRSR" id="PIRSR602401-1"/>
    </source>
</evidence>
<dbReference type="PANTHER" id="PTHR24300">
    <property type="entry name" value="CYTOCHROME P450 508A4-RELATED"/>
    <property type="match status" value="1"/>
</dbReference>
<dbReference type="PROSITE" id="PS00086">
    <property type="entry name" value="CYTOCHROME_P450"/>
    <property type="match status" value="1"/>
</dbReference>
<evidence type="ECO:0000256" key="6">
    <source>
        <dbReference type="ARBA" id="ARBA00023033"/>
    </source>
</evidence>
<evidence type="ECO:0000256" key="2">
    <source>
        <dbReference type="ARBA" id="ARBA00010617"/>
    </source>
</evidence>
<comment type="similarity">
    <text evidence="2 8">Belongs to the cytochrome P450 family.</text>
</comment>
<evidence type="ECO:0000256" key="1">
    <source>
        <dbReference type="ARBA" id="ARBA00001971"/>
    </source>
</evidence>
<reference evidence="10" key="1">
    <citation type="submission" date="2017-01" db="EMBL/GenBank/DDBJ databases">
        <title>Comparative genomics of anhydrobiosis in the tardigrade Hypsibius dujardini.</title>
        <authorList>
            <person name="Yoshida Y."/>
            <person name="Koutsovoulos G."/>
            <person name="Laetsch D."/>
            <person name="Stevens L."/>
            <person name="Kumar S."/>
            <person name="Horikawa D."/>
            <person name="Ishino K."/>
            <person name="Komine S."/>
            <person name="Tomita M."/>
            <person name="Blaxter M."/>
            <person name="Arakawa K."/>
        </authorList>
    </citation>
    <scope>NUCLEOTIDE SEQUENCE [LARGE SCALE GENOMIC DNA]</scope>
    <source>
        <strain evidence="10">Z151</strain>
    </source>
</reference>
<dbReference type="InterPro" id="IPR050182">
    <property type="entry name" value="Cytochrome_P450_fam2"/>
</dbReference>
<proteinExistence type="inferred from homology"/>
<dbReference type="Pfam" id="PF00067">
    <property type="entry name" value="p450"/>
    <property type="match status" value="1"/>
</dbReference>
<keyword evidence="7 8" id="KW-0349">Heme</keyword>